<gene>
    <name evidence="5" type="ORF">ENQ87_04105</name>
</gene>
<dbReference type="InterPro" id="IPR012312">
    <property type="entry name" value="Hemerythrin-like"/>
</dbReference>
<evidence type="ECO:0000259" key="4">
    <source>
        <dbReference type="Pfam" id="PF01814"/>
    </source>
</evidence>
<evidence type="ECO:0000256" key="3">
    <source>
        <dbReference type="ARBA" id="ARBA00023004"/>
    </source>
</evidence>
<proteinExistence type="inferred from homology"/>
<dbReference type="InterPro" id="IPR050669">
    <property type="entry name" value="Hemerythrin"/>
</dbReference>
<accession>A0A831UBJ7</accession>
<dbReference type="InterPro" id="IPR035938">
    <property type="entry name" value="Hemerythrin-like_sf"/>
</dbReference>
<sequence length="132" mass="15639">MAIGWRDDLLTGVEEIDSQHKELFRRFDALLNACNEGRANEEVLRLFTFLDEYAATHFAAEERIMRQCGCRDYLEHKQQHQRFVRRLGELKRKFRDEGAGLTLVIATNQMMIQWLTDHIDKMDREIASYFGK</sequence>
<protein>
    <submittedName>
        <fullName evidence="5">Bacteriohemerythrin</fullName>
    </submittedName>
</protein>
<dbReference type="PANTHER" id="PTHR37164:SF1">
    <property type="entry name" value="BACTERIOHEMERYTHRIN"/>
    <property type="match status" value="1"/>
</dbReference>
<comment type="similarity">
    <text evidence="1">Belongs to the hemerythrin family.</text>
</comment>
<evidence type="ECO:0000256" key="2">
    <source>
        <dbReference type="ARBA" id="ARBA00022723"/>
    </source>
</evidence>
<dbReference type="Pfam" id="PF01814">
    <property type="entry name" value="Hemerythrin"/>
    <property type="match status" value="1"/>
</dbReference>
<dbReference type="PANTHER" id="PTHR37164">
    <property type="entry name" value="BACTERIOHEMERYTHRIN"/>
    <property type="match status" value="1"/>
</dbReference>
<keyword evidence="2" id="KW-0479">Metal-binding</keyword>
<name>A0A831UBJ7_GEOME</name>
<comment type="caution">
    <text evidence="5">The sequence shown here is derived from an EMBL/GenBank/DDBJ whole genome shotgun (WGS) entry which is preliminary data.</text>
</comment>
<evidence type="ECO:0000313" key="5">
    <source>
        <dbReference type="EMBL" id="HEN41550.1"/>
    </source>
</evidence>
<dbReference type="NCBIfam" id="NF033749">
    <property type="entry name" value="bact_hemeryth"/>
    <property type="match status" value="1"/>
</dbReference>
<dbReference type="NCBIfam" id="TIGR02481">
    <property type="entry name" value="hemeryth_dom"/>
    <property type="match status" value="1"/>
</dbReference>
<feature type="domain" description="Hemerythrin-like" evidence="4">
    <location>
        <begin position="11"/>
        <end position="127"/>
    </location>
</feature>
<dbReference type="GO" id="GO:0046872">
    <property type="term" value="F:metal ion binding"/>
    <property type="evidence" value="ECO:0007669"/>
    <property type="project" value="UniProtKB-KW"/>
</dbReference>
<dbReference type="InterPro" id="IPR012827">
    <property type="entry name" value="Hemerythrin_metal-bd"/>
</dbReference>
<reference evidence="5" key="1">
    <citation type="journal article" date="2020" name="mSystems">
        <title>Genome- and Community-Level Interaction Insights into Carbon Utilization and Element Cycling Functions of Hydrothermarchaeota in Hydrothermal Sediment.</title>
        <authorList>
            <person name="Zhou Z."/>
            <person name="Liu Y."/>
            <person name="Xu W."/>
            <person name="Pan J."/>
            <person name="Luo Z.H."/>
            <person name="Li M."/>
        </authorList>
    </citation>
    <scope>NUCLEOTIDE SEQUENCE [LARGE SCALE GENOMIC DNA]</scope>
    <source>
        <strain evidence="5">SpSt-349</strain>
    </source>
</reference>
<dbReference type="AlphaFoldDB" id="A0A831UBJ7"/>
<organism evidence="5">
    <name type="scientific">Geobacter metallireducens</name>
    <dbReference type="NCBI Taxonomy" id="28232"/>
    <lineage>
        <taxon>Bacteria</taxon>
        <taxon>Pseudomonadati</taxon>
        <taxon>Thermodesulfobacteriota</taxon>
        <taxon>Desulfuromonadia</taxon>
        <taxon>Geobacterales</taxon>
        <taxon>Geobacteraceae</taxon>
        <taxon>Geobacter</taxon>
    </lineage>
</organism>
<dbReference type="Gene3D" id="1.20.120.50">
    <property type="entry name" value="Hemerythrin-like"/>
    <property type="match status" value="1"/>
</dbReference>
<dbReference type="CDD" id="cd12107">
    <property type="entry name" value="Hemerythrin"/>
    <property type="match status" value="1"/>
</dbReference>
<dbReference type="SUPFAM" id="SSF47188">
    <property type="entry name" value="Hemerythrin-like"/>
    <property type="match status" value="1"/>
</dbReference>
<keyword evidence="3" id="KW-0408">Iron</keyword>
<evidence type="ECO:0000256" key="1">
    <source>
        <dbReference type="ARBA" id="ARBA00010587"/>
    </source>
</evidence>
<dbReference type="EMBL" id="DSOV01000012">
    <property type="protein sequence ID" value="HEN41550.1"/>
    <property type="molecule type" value="Genomic_DNA"/>
</dbReference>